<name>A0A8J5W8Z0_ZIZPA</name>
<dbReference type="GO" id="GO:0005737">
    <property type="term" value="C:cytoplasm"/>
    <property type="evidence" value="ECO:0007669"/>
    <property type="project" value="TreeGrafter"/>
</dbReference>
<dbReference type="EMBL" id="JAAALK010000082">
    <property type="protein sequence ID" value="KAG8085553.1"/>
    <property type="molecule type" value="Genomic_DNA"/>
</dbReference>
<dbReference type="OrthoDB" id="1748805at2759"/>
<dbReference type="AlphaFoldDB" id="A0A8J5W8Z0"/>
<organism evidence="2 3">
    <name type="scientific">Zizania palustris</name>
    <name type="common">Northern wild rice</name>
    <dbReference type="NCBI Taxonomy" id="103762"/>
    <lineage>
        <taxon>Eukaryota</taxon>
        <taxon>Viridiplantae</taxon>
        <taxon>Streptophyta</taxon>
        <taxon>Embryophyta</taxon>
        <taxon>Tracheophyta</taxon>
        <taxon>Spermatophyta</taxon>
        <taxon>Magnoliopsida</taxon>
        <taxon>Liliopsida</taxon>
        <taxon>Poales</taxon>
        <taxon>Poaceae</taxon>
        <taxon>BOP clade</taxon>
        <taxon>Oryzoideae</taxon>
        <taxon>Oryzeae</taxon>
        <taxon>Zizaniinae</taxon>
        <taxon>Zizania</taxon>
    </lineage>
</organism>
<protein>
    <recommendedName>
        <fullName evidence="1">BCAS3 domain-containing protein</fullName>
    </recommendedName>
</protein>
<dbReference type="PANTHER" id="PTHR13268:SF0">
    <property type="entry name" value="BCAS3 MICROTUBULE ASSOCIATED CELL MIGRATION FACTOR"/>
    <property type="match status" value="1"/>
</dbReference>
<proteinExistence type="predicted"/>
<reference evidence="2" key="1">
    <citation type="journal article" date="2021" name="bioRxiv">
        <title>Whole Genome Assembly and Annotation of Northern Wild Rice, Zizania palustris L., Supports a Whole Genome Duplication in the Zizania Genus.</title>
        <authorList>
            <person name="Haas M."/>
            <person name="Kono T."/>
            <person name="Macchietto M."/>
            <person name="Millas R."/>
            <person name="McGilp L."/>
            <person name="Shao M."/>
            <person name="Duquette J."/>
            <person name="Hirsch C.N."/>
            <person name="Kimball J."/>
        </authorList>
    </citation>
    <scope>NUCLEOTIDE SEQUENCE</scope>
    <source>
        <tissue evidence="2">Fresh leaf tissue</tissue>
    </source>
</reference>
<dbReference type="Pfam" id="PF12490">
    <property type="entry name" value="BCAS3"/>
    <property type="match status" value="1"/>
</dbReference>
<evidence type="ECO:0000313" key="3">
    <source>
        <dbReference type="Proteomes" id="UP000729402"/>
    </source>
</evidence>
<accession>A0A8J5W8Z0</accession>
<dbReference type="GO" id="GO:0006914">
    <property type="term" value="P:autophagy"/>
    <property type="evidence" value="ECO:0007669"/>
    <property type="project" value="InterPro"/>
</dbReference>
<dbReference type="PANTHER" id="PTHR13268">
    <property type="entry name" value="BREAST CARCINOMA AMPLIFIED SEQUENCE 3"/>
    <property type="match status" value="1"/>
</dbReference>
<evidence type="ECO:0000259" key="1">
    <source>
        <dbReference type="Pfam" id="PF12490"/>
    </source>
</evidence>
<dbReference type="InterPro" id="IPR045142">
    <property type="entry name" value="BCAS3-like"/>
</dbReference>
<dbReference type="InterPro" id="IPR022175">
    <property type="entry name" value="BCAS3_dom"/>
</dbReference>
<feature type="domain" description="BCAS3" evidence="1">
    <location>
        <begin position="39"/>
        <end position="184"/>
    </location>
</feature>
<gene>
    <name evidence="2" type="ORF">GUJ93_ZPchr0010g10594</name>
</gene>
<sequence length="353" mass="39752">MLLDVACGVGIYSRFTELGWFRPSAYAAAAARIFYLIFHIQDDELHVTAEPIQWWDVCRRTTWPERDENIANIIFHYQQSSMVAKDASACDTEHSDSIISDGLSGKYIMRARERSSWYLSNAEVQISSWRIPIWQKSKIFFYVLGQPTAESRESVDLSVGEIEIEKRLFMRFELQRRELLPVFKQLHHDQRFSDSVQLSMFSSLPVFMCSASGDTDSSSQGKATECAMRIVEFHDNDRACLLTHVLVSSAATANDPKNPKSTAAVDEDSLCGVHPTSAYCTHMNLAIGRFPNASVVDNTQYSSTKDNDAHGSKPAVSISGFYNDTWKMENMNGTGGQIFSRPITADDLHPMEK</sequence>
<dbReference type="GO" id="GO:0042594">
    <property type="term" value="P:response to starvation"/>
    <property type="evidence" value="ECO:0007669"/>
    <property type="project" value="TreeGrafter"/>
</dbReference>
<evidence type="ECO:0000313" key="2">
    <source>
        <dbReference type="EMBL" id="KAG8085553.1"/>
    </source>
</evidence>
<reference evidence="2" key="2">
    <citation type="submission" date="2021-02" db="EMBL/GenBank/DDBJ databases">
        <authorList>
            <person name="Kimball J.A."/>
            <person name="Haas M.W."/>
            <person name="Macchietto M."/>
            <person name="Kono T."/>
            <person name="Duquette J."/>
            <person name="Shao M."/>
        </authorList>
    </citation>
    <scope>NUCLEOTIDE SEQUENCE</scope>
    <source>
        <tissue evidence="2">Fresh leaf tissue</tissue>
    </source>
</reference>
<keyword evidence="3" id="KW-1185">Reference proteome</keyword>
<comment type="caution">
    <text evidence="2">The sequence shown here is derived from an EMBL/GenBank/DDBJ whole genome shotgun (WGS) entry which is preliminary data.</text>
</comment>
<dbReference type="Proteomes" id="UP000729402">
    <property type="component" value="Unassembled WGS sequence"/>
</dbReference>